<dbReference type="EC" id="2.7.11.1" evidence="2"/>
<evidence type="ECO:0000256" key="5">
    <source>
        <dbReference type="ARBA" id="ARBA00022989"/>
    </source>
</evidence>
<dbReference type="InterPro" id="IPR000742">
    <property type="entry name" value="EGF"/>
</dbReference>
<dbReference type="PROSITE" id="PS01186">
    <property type="entry name" value="EGF_2"/>
    <property type="match status" value="1"/>
</dbReference>
<dbReference type="PROSITE" id="PS50948">
    <property type="entry name" value="PAN"/>
    <property type="match status" value="1"/>
</dbReference>
<evidence type="ECO:0000256" key="9">
    <source>
        <dbReference type="ARBA" id="ARBA00048679"/>
    </source>
</evidence>
<evidence type="ECO:0000256" key="1">
    <source>
        <dbReference type="ARBA" id="ARBA00004167"/>
    </source>
</evidence>
<keyword evidence="6" id="KW-0472">Membrane</keyword>
<dbReference type="Proteomes" id="UP000594261">
    <property type="component" value="Unassembled WGS sequence"/>
</dbReference>
<proteinExistence type="predicted"/>
<keyword evidence="4" id="KW-0732">Signal</keyword>
<keyword evidence="7" id="KW-1015">Disulfide bond</keyword>
<sequence length="207" mass="23805">MSADYGVVLHKRLTLDYDGNNRLYSWEEKGRTWVVSWQAIQRPYWIDGACGANSLCSYVIGSGRKCFCPPGYKMKNCRDWAYGCEPEVDLSCNRSEPGFLRMSHADFYGHDVNISHNYTFDQCRDLCLAECDCKAFQYNFDEYVGFSICYAKIRLLNGYLSPDLNGNIYLKLPKSKILSQTNPAEEFSLNCSSKVLYKAVNTMKMRQ</sequence>
<evidence type="ECO:0000313" key="12">
    <source>
        <dbReference type="Proteomes" id="UP000594261"/>
    </source>
</evidence>
<evidence type="ECO:0000313" key="11">
    <source>
        <dbReference type="EnsemblPlants" id="QL93p0100_0154:mrna:CDS:1"/>
    </source>
</evidence>
<protein>
    <recommendedName>
        <fullName evidence="2">non-specific serine/threonine protein kinase</fullName>
        <ecNumber evidence="2">2.7.11.1</ecNumber>
    </recommendedName>
</protein>
<keyword evidence="5" id="KW-1133">Transmembrane helix</keyword>
<evidence type="ECO:0000256" key="7">
    <source>
        <dbReference type="ARBA" id="ARBA00023157"/>
    </source>
</evidence>
<dbReference type="Pfam" id="PF00954">
    <property type="entry name" value="S_locus_glycop"/>
    <property type="match status" value="1"/>
</dbReference>
<dbReference type="OMA" id="YWIDGAC"/>
<feature type="domain" description="Apple" evidence="10">
    <location>
        <begin position="92"/>
        <end position="173"/>
    </location>
</feature>
<dbReference type="InterPro" id="IPR000858">
    <property type="entry name" value="S_locus_glycoprot_dom"/>
</dbReference>
<dbReference type="GO" id="GO:0004674">
    <property type="term" value="F:protein serine/threonine kinase activity"/>
    <property type="evidence" value="ECO:0007669"/>
    <property type="project" value="UniProtKB-EC"/>
</dbReference>
<dbReference type="InParanoid" id="A0A7N2RFB3"/>
<keyword evidence="12" id="KW-1185">Reference proteome</keyword>
<evidence type="ECO:0000259" key="10">
    <source>
        <dbReference type="PROSITE" id="PS50948"/>
    </source>
</evidence>
<dbReference type="Pfam" id="PF08276">
    <property type="entry name" value="PAN_2"/>
    <property type="match status" value="1"/>
</dbReference>
<dbReference type="Gramene" id="QL93p0100_0154:mrna">
    <property type="protein sequence ID" value="QL93p0100_0154:mrna:CDS:1"/>
    <property type="gene ID" value="QL93p0100_0154"/>
</dbReference>
<dbReference type="AlphaFoldDB" id="A0A7N2RFB3"/>
<name>A0A7N2RFB3_QUELO</name>
<comment type="catalytic activity">
    <reaction evidence="8">
        <text>L-threonyl-[protein] + ATP = O-phospho-L-threonyl-[protein] + ADP + H(+)</text>
        <dbReference type="Rhea" id="RHEA:46608"/>
        <dbReference type="Rhea" id="RHEA-COMP:11060"/>
        <dbReference type="Rhea" id="RHEA-COMP:11605"/>
        <dbReference type="ChEBI" id="CHEBI:15378"/>
        <dbReference type="ChEBI" id="CHEBI:30013"/>
        <dbReference type="ChEBI" id="CHEBI:30616"/>
        <dbReference type="ChEBI" id="CHEBI:61977"/>
        <dbReference type="ChEBI" id="CHEBI:456216"/>
        <dbReference type="EC" id="2.7.11.1"/>
    </reaction>
</comment>
<dbReference type="InterPro" id="IPR003609">
    <property type="entry name" value="Pan_app"/>
</dbReference>
<dbReference type="CDD" id="cd01098">
    <property type="entry name" value="PAN_AP_plant"/>
    <property type="match status" value="1"/>
</dbReference>
<dbReference type="PANTHER" id="PTHR47974">
    <property type="entry name" value="OS07G0415500 PROTEIN"/>
    <property type="match status" value="1"/>
</dbReference>
<dbReference type="GO" id="GO:0016020">
    <property type="term" value="C:membrane"/>
    <property type="evidence" value="ECO:0007669"/>
    <property type="project" value="UniProtKB-SubCell"/>
</dbReference>
<evidence type="ECO:0000256" key="6">
    <source>
        <dbReference type="ARBA" id="ARBA00023136"/>
    </source>
</evidence>
<comment type="catalytic activity">
    <reaction evidence="9">
        <text>L-seryl-[protein] + ATP = O-phospho-L-seryl-[protein] + ADP + H(+)</text>
        <dbReference type="Rhea" id="RHEA:17989"/>
        <dbReference type="Rhea" id="RHEA-COMP:9863"/>
        <dbReference type="Rhea" id="RHEA-COMP:11604"/>
        <dbReference type="ChEBI" id="CHEBI:15378"/>
        <dbReference type="ChEBI" id="CHEBI:29999"/>
        <dbReference type="ChEBI" id="CHEBI:30616"/>
        <dbReference type="ChEBI" id="CHEBI:83421"/>
        <dbReference type="ChEBI" id="CHEBI:456216"/>
        <dbReference type="EC" id="2.7.11.1"/>
    </reaction>
</comment>
<dbReference type="PANTHER" id="PTHR47974:SF3">
    <property type="entry name" value="RECEPTOR-LIKE SERINE_THREONINE-PROTEIN KINASE"/>
    <property type="match status" value="1"/>
</dbReference>
<dbReference type="GO" id="GO:0048544">
    <property type="term" value="P:recognition of pollen"/>
    <property type="evidence" value="ECO:0007669"/>
    <property type="project" value="InterPro"/>
</dbReference>
<dbReference type="EnsemblPlants" id="QL93p0100_0154:mrna">
    <property type="protein sequence ID" value="QL93p0100_0154:mrna:CDS:1"/>
    <property type="gene ID" value="QL93p0100_0154"/>
</dbReference>
<reference evidence="11" key="1">
    <citation type="submission" date="2021-01" db="UniProtKB">
        <authorList>
            <consortium name="EnsemblPlants"/>
        </authorList>
    </citation>
    <scope>IDENTIFICATION</scope>
</reference>
<organism evidence="11 12">
    <name type="scientific">Quercus lobata</name>
    <name type="common">Valley oak</name>
    <dbReference type="NCBI Taxonomy" id="97700"/>
    <lineage>
        <taxon>Eukaryota</taxon>
        <taxon>Viridiplantae</taxon>
        <taxon>Streptophyta</taxon>
        <taxon>Embryophyta</taxon>
        <taxon>Tracheophyta</taxon>
        <taxon>Spermatophyta</taxon>
        <taxon>Magnoliopsida</taxon>
        <taxon>eudicotyledons</taxon>
        <taxon>Gunneridae</taxon>
        <taxon>Pentapetalae</taxon>
        <taxon>rosids</taxon>
        <taxon>fabids</taxon>
        <taxon>Fagales</taxon>
        <taxon>Fagaceae</taxon>
        <taxon>Quercus</taxon>
    </lineage>
</organism>
<comment type="subcellular location">
    <subcellularLocation>
        <location evidence="1">Membrane</location>
        <topology evidence="1">Single-pass membrane protein</topology>
    </subcellularLocation>
</comment>
<keyword evidence="3" id="KW-0812">Transmembrane</keyword>
<evidence type="ECO:0000256" key="8">
    <source>
        <dbReference type="ARBA" id="ARBA00047899"/>
    </source>
</evidence>
<accession>A0A7N2RFB3</accession>
<evidence type="ECO:0000256" key="2">
    <source>
        <dbReference type="ARBA" id="ARBA00012513"/>
    </source>
</evidence>
<evidence type="ECO:0000256" key="4">
    <source>
        <dbReference type="ARBA" id="ARBA00022729"/>
    </source>
</evidence>
<evidence type="ECO:0000256" key="3">
    <source>
        <dbReference type="ARBA" id="ARBA00022692"/>
    </source>
</evidence>